<feature type="region of interest" description="Disordered" evidence="1">
    <location>
        <begin position="76"/>
        <end position="164"/>
    </location>
</feature>
<gene>
    <name evidence="2" type="ORF">FRX31_023885</name>
</gene>
<organism evidence="2 3">
    <name type="scientific">Thalictrum thalictroides</name>
    <name type="common">Rue-anemone</name>
    <name type="synonym">Anemone thalictroides</name>
    <dbReference type="NCBI Taxonomy" id="46969"/>
    <lineage>
        <taxon>Eukaryota</taxon>
        <taxon>Viridiplantae</taxon>
        <taxon>Streptophyta</taxon>
        <taxon>Embryophyta</taxon>
        <taxon>Tracheophyta</taxon>
        <taxon>Spermatophyta</taxon>
        <taxon>Magnoliopsida</taxon>
        <taxon>Ranunculales</taxon>
        <taxon>Ranunculaceae</taxon>
        <taxon>Thalictroideae</taxon>
        <taxon>Thalictrum</taxon>
    </lineage>
</organism>
<evidence type="ECO:0000313" key="3">
    <source>
        <dbReference type="Proteomes" id="UP000554482"/>
    </source>
</evidence>
<sequence>MRPEHILDILWQSDISETLHGFGYGNEDNSLWKEVVVFIKCGLEGLLLDRYRHHYGFFIRGSKKAAEQMTLNRKAKAKGEKNVVKKVEKMKKSDEENNKENAKVVNKGKTNQNGKNNKEKNTEPTEVDVGMDGEAVKKDAGKGGEEEMKDVGIGGEEENMDVGKCEEVENKDAGKVEEEVVYDGP</sequence>
<comment type="caution">
    <text evidence="2">The sequence shown here is derived from an EMBL/GenBank/DDBJ whole genome shotgun (WGS) entry which is preliminary data.</text>
</comment>
<feature type="compositionally biased region" description="Basic and acidic residues" evidence="1">
    <location>
        <begin position="134"/>
        <end position="150"/>
    </location>
</feature>
<dbReference type="AlphaFoldDB" id="A0A7J6VP66"/>
<dbReference type="Proteomes" id="UP000554482">
    <property type="component" value="Unassembled WGS sequence"/>
</dbReference>
<reference evidence="2 3" key="1">
    <citation type="submission" date="2020-06" db="EMBL/GenBank/DDBJ databases">
        <title>Transcriptomic and genomic resources for Thalictrum thalictroides and T. hernandezii: Facilitating candidate gene discovery in an emerging model plant lineage.</title>
        <authorList>
            <person name="Arias T."/>
            <person name="Riano-Pachon D.M."/>
            <person name="Di Stilio V.S."/>
        </authorList>
    </citation>
    <scope>NUCLEOTIDE SEQUENCE [LARGE SCALE GENOMIC DNA]</scope>
    <source>
        <strain evidence="3">cv. WT478/WT964</strain>
        <tissue evidence="2">Leaves</tissue>
    </source>
</reference>
<dbReference type="EMBL" id="JABWDY010029147">
    <property type="protein sequence ID" value="KAF5186527.1"/>
    <property type="molecule type" value="Genomic_DNA"/>
</dbReference>
<evidence type="ECO:0000256" key="1">
    <source>
        <dbReference type="SAM" id="MobiDB-lite"/>
    </source>
</evidence>
<protein>
    <submittedName>
        <fullName evidence="2">Uncharacterized protein</fullName>
    </submittedName>
</protein>
<name>A0A7J6VP66_THATH</name>
<feature type="compositionally biased region" description="Basic and acidic residues" evidence="1">
    <location>
        <begin position="77"/>
        <end position="102"/>
    </location>
</feature>
<evidence type="ECO:0000313" key="2">
    <source>
        <dbReference type="EMBL" id="KAF5186527.1"/>
    </source>
</evidence>
<keyword evidence="3" id="KW-1185">Reference proteome</keyword>
<feature type="compositionally biased region" description="Low complexity" evidence="1">
    <location>
        <begin position="103"/>
        <end position="115"/>
    </location>
</feature>
<proteinExistence type="predicted"/>
<accession>A0A7J6VP66</accession>